<dbReference type="RefSeq" id="WP_264249328.1">
    <property type="nucleotide sequence ID" value="NZ_CP107567.1"/>
</dbReference>
<reference evidence="2" key="1">
    <citation type="submission" date="2022-10" db="EMBL/GenBank/DDBJ databases">
        <title>Cytochrome P450 Catalyzes Benzene Ring Formation in the Biosynthesis of Trialkyl-Substituted Aromatic Polyketides.</title>
        <authorList>
            <person name="Zhao E."/>
            <person name="Ge H."/>
        </authorList>
    </citation>
    <scope>NUCLEOTIDE SEQUENCE</scope>
    <source>
        <strain evidence="2">NA0869</strain>
    </source>
</reference>
<dbReference type="InterPro" id="IPR036291">
    <property type="entry name" value="NAD(P)-bd_dom_sf"/>
</dbReference>
<dbReference type="PANTHER" id="PTHR44013">
    <property type="entry name" value="ZINC-TYPE ALCOHOL DEHYDROGENASE-LIKE PROTEIN C16A3.02C"/>
    <property type="match status" value="1"/>
</dbReference>
<dbReference type="Pfam" id="PF00107">
    <property type="entry name" value="ADH_zinc_N"/>
    <property type="match status" value="1"/>
</dbReference>
<proteinExistence type="predicted"/>
<dbReference type="InterPro" id="IPR011032">
    <property type="entry name" value="GroES-like_sf"/>
</dbReference>
<dbReference type="InterPro" id="IPR020843">
    <property type="entry name" value="ER"/>
</dbReference>
<protein>
    <submittedName>
        <fullName evidence="2">NADP-dependent oxidoreductase</fullName>
    </submittedName>
</protein>
<dbReference type="Proteomes" id="UP001163878">
    <property type="component" value="Chromosome"/>
</dbReference>
<dbReference type="SUPFAM" id="SSF51735">
    <property type="entry name" value="NAD(P)-binding Rossmann-fold domains"/>
    <property type="match status" value="1"/>
</dbReference>
<organism evidence="2 3">
    <name type="scientific">Streptomyces peucetius</name>
    <dbReference type="NCBI Taxonomy" id="1950"/>
    <lineage>
        <taxon>Bacteria</taxon>
        <taxon>Bacillati</taxon>
        <taxon>Actinomycetota</taxon>
        <taxon>Actinomycetes</taxon>
        <taxon>Kitasatosporales</taxon>
        <taxon>Streptomycetaceae</taxon>
        <taxon>Streptomyces</taxon>
    </lineage>
</organism>
<dbReference type="PROSITE" id="PS01162">
    <property type="entry name" value="QOR_ZETA_CRYSTAL"/>
    <property type="match status" value="1"/>
</dbReference>
<dbReference type="InterPro" id="IPR052733">
    <property type="entry name" value="Chloroplast_QOR"/>
</dbReference>
<dbReference type="InterPro" id="IPR013154">
    <property type="entry name" value="ADH-like_N"/>
</dbReference>
<accession>A0ABY6IJK4</accession>
<gene>
    <name evidence="2" type="ORF">OGH68_33935</name>
</gene>
<dbReference type="Gene3D" id="3.90.180.10">
    <property type="entry name" value="Medium-chain alcohol dehydrogenases, catalytic domain"/>
    <property type="match status" value="1"/>
</dbReference>
<dbReference type="Gene3D" id="3.40.50.720">
    <property type="entry name" value="NAD(P)-binding Rossmann-like Domain"/>
    <property type="match status" value="1"/>
</dbReference>
<dbReference type="InterPro" id="IPR002364">
    <property type="entry name" value="Quin_OxRdtase/zeta-crystal_CS"/>
</dbReference>
<feature type="domain" description="Enoyl reductase (ER)" evidence="1">
    <location>
        <begin position="10"/>
        <end position="305"/>
    </location>
</feature>
<evidence type="ECO:0000313" key="2">
    <source>
        <dbReference type="EMBL" id="UYQ65972.1"/>
    </source>
</evidence>
<keyword evidence="3" id="KW-1185">Reference proteome</keyword>
<dbReference type="Pfam" id="PF08240">
    <property type="entry name" value="ADH_N"/>
    <property type="match status" value="1"/>
</dbReference>
<dbReference type="InterPro" id="IPR013149">
    <property type="entry name" value="ADH-like_C"/>
</dbReference>
<dbReference type="EMBL" id="CP107567">
    <property type="protein sequence ID" value="UYQ65972.1"/>
    <property type="molecule type" value="Genomic_DNA"/>
</dbReference>
<name>A0ABY6IJK4_STRPE</name>
<evidence type="ECO:0000259" key="1">
    <source>
        <dbReference type="SMART" id="SM00829"/>
    </source>
</evidence>
<dbReference type="SUPFAM" id="SSF50129">
    <property type="entry name" value="GroES-like"/>
    <property type="match status" value="1"/>
</dbReference>
<sequence length="308" mass="31879">MKAITYHTYGGPDVLEYGDVPNPKLGPDSVLIRVKAASVNPVDWKIQAGYLDGVMDTVFPVIPGWDVAGVVEETGVGVAEFAPGDEVIGYVREDFVSRGTFAEYVAAPIRTLARKPANLSFEEAAGIPLAGLTAYQALTRALNVGSGHTVLVHAAAGGVGSLAVQIARALGARVIGTASEHNHDYLRGLGAEPVAYGEGLTDRVKALAPQGVDAVLDLIGGEALKISPGLLAEGGRLASVADGAVLGLGGRYVFVRPDTQDLEALTVLAERGQLSVEVAATFPLEQAAGAQRLNQEGHTRGKVIVTVA</sequence>
<evidence type="ECO:0000313" key="3">
    <source>
        <dbReference type="Proteomes" id="UP001163878"/>
    </source>
</evidence>
<dbReference type="SMART" id="SM00829">
    <property type="entry name" value="PKS_ER"/>
    <property type="match status" value="1"/>
</dbReference>
<dbReference type="PANTHER" id="PTHR44013:SF1">
    <property type="entry name" value="ZINC-TYPE ALCOHOL DEHYDROGENASE-LIKE PROTEIN C16A3.02C"/>
    <property type="match status" value="1"/>
</dbReference>
<dbReference type="CDD" id="cd05289">
    <property type="entry name" value="MDR_like_2"/>
    <property type="match status" value="1"/>
</dbReference>